<evidence type="ECO:0000256" key="2">
    <source>
        <dbReference type="SAM" id="Phobius"/>
    </source>
</evidence>
<evidence type="ECO:0000313" key="4">
    <source>
        <dbReference type="Proteomes" id="UP001501470"/>
    </source>
</evidence>
<keyword evidence="4" id="KW-1185">Reference proteome</keyword>
<feature type="transmembrane region" description="Helical" evidence="2">
    <location>
        <begin position="17"/>
        <end position="36"/>
    </location>
</feature>
<name>A0ABN2AX68_9ACTN</name>
<accession>A0ABN2AX68</accession>
<gene>
    <name evidence="3" type="ORF">GCM10009827_051800</name>
</gene>
<comment type="caution">
    <text evidence="3">The sequence shown here is derived from an EMBL/GenBank/DDBJ whole genome shotgun (WGS) entry which is preliminary data.</text>
</comment>
<feature type="region of interest" description="Disordered" evidence="1">
    <location>
        <begin position="128"/>
        <end position="184"/>
    </location>
</feature>
<protein>
    <recommendedName>
        <fullName evidence="5">Integral membrane protein</fullName>
    </recommendedName>
</protein>
<feature type="compositionally biased region" description="Pro residues" evidence="1">
    <location>
        <begin position="128"/>
        <end position="147"/>
    </location>
</feature>
<keyword evidence="2" id="KW-0472">Membrane</keyword>
<keyword evidence="2" id="KW-1133">Transmembrane helix</keyword>
<organism evidence="3 4">
    <name type="scientific">Dactylosporangium maewongense</name>
    <dbReference type="NCBI Taxonomy" id="634393"/>
    <lineage>
        <taxon>Bacteria</taxon>
        <taxon>Bacillati</taxon>
        <taxon>Actinomycetota</taxon>
        <taxon>Actinomycetes</taxon>
        <taxon>Micromonosporales</taxon>
        <taxon>Micromonosporaceae</taxon>
        <taxon>Dactylosporangium</taxon>
    </lineage>
</organism>
<sequence length="184" mass="20480">MNTFKKGPVMDLKLGTYLIYLAVSIVLTVWVARTLLKNGQVFLDDALTDERLAKSVNHLLVVGFYLLNLGYVAVALKIGQRLPDGSSAMEALAWKLGLVLLVLGGLHFFNLFVLSRFRRRRILDQLPPPVPPTRMMPAPYPPLPPYGMSPRPAAPHGYPKPISQPVPQQMPRPETQPDEPLPPQ</sequence>
<keyword evidence="2" id="KW-0812">Transmembrane</keyword>
<evidence type="ECO:0000256" key="1">
    <source>
        <dbReference type="SAM" id="MobiDB-lite"/>
    </source>
</evidence>
<reference evidence="3 4" key="1">
    <citation type="journal article" date="2019" name="Int. J. Syst. Evol. Microbiol.">
        <title>The Global Catalogue of Microorganisms (GCM) 10K type strain sequencing project: providing services to taxonomists for standard genome sequencing and annotation.</title>
        <authorList>
            <consortium name="The Broad Institute Genomics Platform"/>
            <consortium name="The Broad Institute Genome Sequencing Center for Infectious Disease"/>
            <person name="Wu L."/>
            <person name="Ma J."/>
        </authorList>
    </citation>
    <scope>NUCLEOTIDE SEQUENCE [LARGE SCALE GENOMIC DNA]</scope>
    <source>
        <strain evidence="3 4">JCM 15933</strain>
    </source>
</reference>
<feature type="transmembrane region" description="Helical" evidence="2">
    <location>
        <begin position="56"/>
        <end position="76"/>
    </location>
</feature>
<evidence type="ECO:0008006" key="5">
    <source>
        <dbReference type="Google" id="ProtNLM"/>
    </source>
</evidence>
<proteinExistence type="predicted"/>
<evidence type="ECO:0000313" key="3">
    <source>
        <dbReference type="EMBL" id="GAA1528235.1"/>
    </source>
</evidence>
<feature type="transmembrane region" description="Helical" evidence="2">
    <location>
        <begin position="96"/>
        <end position="114"/>
    </location>
</feature>
<dbReference type="EMBL" id="BAAAQD010000010">
    <property type="protein sequence ID" value="GAA1528235.1"/>
    <property type="molecule type" value="Genomic_DNA"/>
</dbReference>
<dbReference type="Proteomes" id="UP001501470">
    <property type="component" value="Unassembled WGS sequence"/>
</dbReference>